<dbReference type="InterPro" id="IPR017439">
    <property type="entry name" value="Amidohydrolase"/>
</dbReference>
<accession>A0A3D8RLJ7</accession>
<organism evidence="4 5">
    <name type="scientific">Coleophoma cylindrospora</name>
    <dbReference type="NCBI Taxonomy" id="1849047"/>
    <lineage>
        <taxon>Eukaryota</taxon>
        <taxon>Fungi</taxon>
        <taxon>Dikarya</taxon>
        <taxon>Ascomycota</taxon>
        <taxon>Pezizomycotina</taxon>
        <taxon>Leotiomycetes</taxon>
        <taxon>Helotiales</taxon>
        <taxon>Dermateaceae</taxon>
        <taxon>Coleophoma</taxon>
    </lineage>
</organism>
<dbReference type="EMBL" id="PDLM01000006">
    <property type="protein sequence ID" value="RDW74838.1"/>
    <property type="molecule type" value="Genomic_DNA"/>
</dbReference>
<dbReference type="InterPro" id="IPR011650">
    <property type="entry name" value="Peptidase_M20_dimer"/>
</dbReference>
<gene>
    <name evidence="4" type="ORF">BP6252_05980</name>
</gene>
<protein>
    <recommendedName>
        <fullName evidence="2">Peptidase M20 domain-containing protein 2</fullName>
    </recommendedName>
</protein>
<evidence type="ECO:0000256" key="2">
    <source>
        <dbReference type="PIRNR" id="PIRNR037226"/>
    </source>
</evidence>
<name>A0A3D8RLJ7_9HELO</name>
<evidence type="ECO:0000259" key="3">
    <source>
        <dbReference type="Pfam" id="PF07687"/>
    </source>
</evidence>
<dbReference type="CDD" id="cd05672">
    <property type="entry name" value="M20_ACY1L2-like"/>
    <property type="match status" value="1"/>
</dbReference>
<dbReference type="SUPFAM" id="SSF53187">
    <property type="entry name" value="Zn-dependent exopeptidases"/>
    <property type="match status" value="1"/>
</dbReference>
<dbReference type="AlphaFoldDB" id="A0A3D8RLJ7"/>
<dbReference type="SUPFAM" id="SSF55031">
    <property type="entry name" value="Bacterial exopeptidase dimerisation domain"/>
    <property type="match status" value="1"/>
</dbReference>
<evidence type="ECO:0000313" key="4">
    <source>
        <dbReference type="EMBL" id="RDW74838.1"/>
    </source>
</evidence>
<evidence type="ECO:0000313" key="5">
    <source>
        <dbReference type="Proteomes" id="UP000256645"/>
    </source>
</evidence>
<dbReference type="PIRSF" id="PIRSF037226">
    <property type="entry name" value="Amidohydrolase_ACY1L2_prd"/>
    <property type="match status" value="1"/>
</dbReference>
<dbReference type="OrthoDB" id="6119954at2759"/>
<dbReference type="Proteomes" id="UP000256645">
    <property type="component" value="Unassembled WGS sequence"/>
</dbReference>
<dbReference type="InterPro" id="IPR017144">
    <property type="entry name" value="Xaa-Arg_dipeptidase"/>
</dbReference>
<keyword evidence="5" id="KW-1185">Reference proteome</keyword>
<dbReference type="PANTHER" id="PTHR30575">
    <property type="entry name" value="PEPTIDASE M20"/>
    <property type="match status" value="1"/>
</dbReference>
<dbReference type="FunFam" id="3.30.70.360:FF:000004">
    <property type="entry name" value="Peptidase M20 domain-containing protein 2"/>
    <property type="match status" value="1"/>
</dbReference>
<sequence length="434" mass="46669">MTQLTVTSNDTAATNCKYGQAVASIVDEIDAYDADLWKINQEIHNNPELGYQEFKAHDRITAMLEAKGFTVTRHAFELPTAFLIEFGSEGRVVAFNAEYDALPEIGHACGHNLIATISIAAFIGMARAMKESILPGRIRLYGTPAEEGGGGKLKLIHAGAYKDVDACMMIHPGPEDESSGFTGDAYMPTAANHKFNVRFYGKAAHAAMAPWQGCNALDAVVLAYNAISALRQQMQPTERIHCIISDGGERPNIIAAFASLQYYIRAPTLKAADDLTERAKNCFAGAALATGCKVDYEDINTYSDVRPNRTLALLYRNAMAELGSPVRCDFKSAGVPGSTDMGNVTYECPGIHGYVGIPAEPGAYNHTPGFTAAAATRQAHTLSMATAKGMAIAGWQVLTNDEVAASVQKDFELDKQIRSRPQYAMYAAPTGGCC</sequence>
<comment type="similarity">
    <text evidence="1 2">Belongs to the peptidase M20A family.</text>
</comment>
<dbReference type="PANTHER" id="PTHR30575:SF0">
    <property type="entry name" value="XAA-ARG DIPEPTIDASE"/>
    <property type="match status" value="1"/>
</dbReference>
<dbReference type="InterPro" id="IPR002933">
    <property type="entry name" value="Peptidase_M20"/>
</dbReference>
<dbReference type="Gene3D" id="3.30.70.360">
    <property type="match status" value="1"/>
</dbReference>
<evidence type="ECO:0000256" key="1">
    <source>
        <dbReference type="ARBA" id="ARBA00006247"/>
    </source>
</evidence>
<dbReference type="InterPro" id="IPR052030">
    <property type="entry name" value="Peptidase_M20/M20A_hydrolases"/>
</dbReference>
<dbReference type="Pfam" id="PF07687">
    <property type="entry name" value="M20_dimer"/>
    <property type="match status" value="1"/>
</dbReference>
<feature type="domain" description="Peptidase M20 dimerisation" evidence="3">
    <location>
        <begin position="194"/>
        <end position="284"/>
    </location>
</feature>
<proteinExistence type="inferred from homology"/>
<dbReference type="InterPro" id="IPR036264">
    <property type="entry name" value="Bact_exopeptidase_dim_dom"/>
</dbReference>
<dbReference type="Pfam" id="PF01546">
    <property type="entry name" value="Peptidase_M20"/>
    <property type="match status" value="1"/>
</dbReference>
<dbReference type="NCBIfam" id="TIGR01891">
    <property type="entry name" value="amidohydrolases"/>
    <property type="match status" value="1"/>
</dbReference>
<reference evidence="4 5" key="1">
    <citation type="journal article" date="2018" name="IMA Fungus">
        <title>IMA Genome-F 9: Draft genome sequence of Annulohypoxylon stygium, Aspergillus mulundensis, Berkeleyomyces basicola (syn. Thielaviopsis basicola), Ceratocystis smalleyi, two Cercospora beticola strains, Coleophoma cylindrospora, Fusarium fracticaudum, Phialophora cf. hyalina, and Morchella septimelata.</title>
        <authorList>
            <person name="Wingfield B.D."/>
            <person name="Bills G.F."/>
            <person name="Dong Y."/>
            <person name="Huang W."/>
            <person name="Nel W.J."/>
            <person name="Swalarsk-Parry B.S."/>
            <person name="Vaghefi N."/>
            <person name="Wilken P.M."/>
            <person name="An Z."/>
            <person name="de Beer Z.W."/>
            <person name="De Vos L."/>
            <person name="Chen L."/>
            <person name="Duong T.A."/>
            <person name="Gao Y."/>
            <person name="Hammerbacher A."/>
            <person name="Kikkert J.R."/>
            <person name="Li Y."/>
            <person name="Li H."/>
            <person name="Li K."/>
            <person name="Li Q."/>
            <person name="Liu X."/>
            <person name="Ma X."/>
            <person name="Naidoo K."/>
            <person name="Pethybridge S.J."/>
            <person name="Sun J."/>
            <person name="Steenkamp E.T."/>
            <person name="van der Nest M.A."/>
            <person name="van Wyk S."/>
            <person name="Wingfield M.J."/>
            <person name="Xiong C."/>
            <person name="Yue Q."/>
            <person name="Zhang X."/>
        </authorList>
    </citation>
    <scope>NUCLEOTIDE SEQUENCE [LARGE SCALE GENOMIC DNA]</scope>
    <source>
        <strain evidence="4 5">BP6252</strain>
    </source>
</reference>
<comment type="caution">
    <text evidence="4">The sequence shown here is derived from an EMBL/GenBank/DDBJ whole genome shotgun (WGS) entry which is preliminary data.</text>
</comment>
<dbReference type="GO" id="GO:0016805">
    <property type="term" value="F:dipeptidase activity"/>
    <property type="evidence" value="ECO:0007669"/>
    <property type="project" value="InterPro"/>
</dbReference>
<dbReference type="Gene3D" id="3.40.630.10">
    <property type="entry name" value="Zn peptidases"/>
    <property type="match status" value="1"/>
</dbReference>